<dbReference type="Pfam" id="PF12161">
    <property type="entry name" value="HsdM_N"/>
    <property type="match status" value="1"/>
</dbReference>
<evidence type="ECO:0000256" key="1">
    <source>
        <dbReference type="ARBA" id="ARBA00006594"/>
    </source>
</evidence>
<dbReference type="EC" id="2.1.1.72" evidence="2"/>
<dbReference type="SUPFAM" id="SSF53335">
    <property type="entry name" value="S-adenosyl-L-methionine-dependent methyltransferases"/>
    <property type="match status" value="1"/>
</dbReference>
<dbReference type="EMBL" id="JACXAC010000003">
    <property type="protein sequence ID" value="MBD2722582.1"/>
    <property type="molecule type" value="Genomic_DNA"/>
</dbReference>
<sequence>MSDIANFIFTVANKLRGPYRPPQYRKVMLPLTVLRRLDCVLEPTKDAVLAEFARLTAKSMSEPAMRPVLARVADPSRKQAPLYNVSPFTFRKLLDDPENIAANLTNYIQGFSPKVREIFEMFKFELEIEELDKKDRLYLIIKEFANIDLHPSTLDNADMGQLFEELVRRFNEQANEEAGDHFTPREVIRLIADLAYTGDEELYRRGIARTIYDPTCGTGGMLSISEEHIKAQNPDAELTLFGQEYNEESYAICCSDLLIKDEPVDNIKFGNTLGTKKGGGDLLADQLFHYMLANPPFGVEWKPEKETVEAEYQKLGFSGRFGPGLPRISDGALLFLLHMLSKRHPGPDAGGPGSKIAVVFNGSPLFAGEPGSGESNTRRWIIENDWLDAVVALPDQLFYNTGIYTYIWLVSNRKPAVRQGKVQLIDATGQYVKMKKSLGSKRNEIGDGTEGRPNQLAEITRLYAENKDGGTAMVDGKERVCSKIFDNHEFGYLRLTVERPLRLNFQVNEERIAQLKEHNEFKKLATSKKKPGTHAHDEEVFHGQLHQEYLLRVLESFEDGRIFRNQADFEAELDAVVGRMHADKKKKIKLDLSEKKVLVAGLSQRDPKADIIRSRNGAPVADAELRDSELVTLPAGLPAKLPFDYAKDADPTDLLHLAQSHCEAYFEREVIPHWPDAWVDYTKTKLGYEIPLTRHFYSYAPPRPLPNIEGDIKGLEMEILGLLREMV</sequence>
<dbReference type="RefSeq" id="WP_190924305.1">
    <property type="nucleotide sequence ID" value="NZ_JACXAC010000003.1"/>
</dbReference>
<dbReference type="PANTHER" id="PTHR42933">
    <property type="entry name" value="SLR6095 PROTEIN"/>
    <property type="match status" value="1"/>
</dbReference>
<dbReference type="InterPro" id="IPR022749">
    <property type="entry name" value="D12N6_MeTrfase_N"/>
</dbReference>
<comment type="similarity">
    <text evidence="1">Belongs to the N(4)/N(6)-methyltransferase family.</text>
</comment>
<keyword evidence="4" id="KW-0808">Transferase</keyword>
<evidence type="ECO:0000256" key="4">
    <source>
        <dbReference type="ARBA" id="ARBA00022679"/>
    </source>
</evidence>
<comment type="caution">
    <text evidence="10">The sequence shown here is derived from an EMBL/GenBank/DDBJ whole genome shotgun (WGS) entry which is preliminary data.</text>
</comment>
<evidence type="ECO:0000256" key="5">
    <source>
        <dbReference type="ARBA" id="ARBA00022691"/>
    </source>
</evidence>
<evidence type="ECO:0000256" key="3">
    <source>
        <dbReference type="ARBA" id="ARBA00022603"/>
    </source>
</evidence>
<dbReference type="PRINTS" id="PR00507">
    <property type="entry name" value="N12N6MTFRASE"/>
</dbReference>
<evidence type="ECO:0000256" key="7">
    <source>
        <dbReference type="ARBA" id="ARBA00047942"/>
    </source>
</evidence>
<feature type="domain" description="N6 adenine-specific DNA methyltransferase N-terminal" evidence="9">
    <location>
        <begin position="4"/>
        <end position="144"/>
    </location>
</feature>
<keyword evidence="6" id="KW-0680">Restriction system</keyword>
<evidence type="ECO:0000313" key="11">
    <source>
        <dbReference type="Proteomes" id="UP000606003"/>
    </source>
</evidence>
<dbReference type="GO" id="GO:0032259">
    <property type="term" value="P:methylation"/>
    <property type="evidence" value="ECO:0007669"/>
    <property type="project" value="UniProtKB-KW"/>
</dbReference>
<evidence type="ECO:0000259" key="9">
    <source>
        <dbReference type="Pfam" id="PF12161"/>
    </source>
</evidence>
<dbReference type="InterPro" id="IPR003356">
    <property type="entry name" value="DNA_methylase_A-5"/>
</dbReference>
<keyword evidence="5" id="KW-0949">S-adenosyl-L-methionine</keyword>
<keyword evidence="11" id="KW-1185">Reference proteome</keyword>
<dbReference type="InterPro" id="IPR051537">
    <property type="entry name" value="DNA_Adenine_Mtase"/>
</dbReference>
<dbReference type="Proteomes" id="UP000606003">
    <property type="component" value="Unassembled WGS sequence"/>
</dbReference>
<keyword evidence="3 10" id="KW-0489">Methyltransferase</keyword>
<comment type="catalytic activity">
    <reaction evidence="7">
        <text>a 2'-deoxyadenosine in DNA + S-adenosyl-L-methionine = an N(6)-methyl-2'-deoxyadenosine in DNA + S-adenosyl-L-homocysteine + H(+)</text>
        <dbReference type="Rhea" id="RHEA:15197"/>
        <dbReference type="Rhea" id="RHEA-COMP:12418"/>
        <dbReference type="Rhea" id="RHEA-COMP:12419"/>
        <dbReference type="ChEBI" id="CHEBI:15378"/>
        <dbReference type="ChEBI" id="CHEBI:57856"/>
        <dbReference type="ChEBI" id="CHEBI:59789"/>
        <dbReference type="ChEBI" id="CHEBI:90615"/>
        <dbReference type="ChEBI" id="CHEBI:90616"/>
        <dbReference type="EC" id="2.1.1.72"/>
    </reaction>
</comment>
<reference evidence="10 11" key="1">
    <citation type="submission" date="2020-09" db="EMBL/GenBank/DDBJ databases">
        <authorList>
            <person name="Kim M.K."/>
        </authorList>
    </citation>
    <scope>NUCLEOTIDE SEQUENCE [LARGE SCALE GENOMIC DNA]</scope>
    <source>
        <strain evidence="10 11">BT189</strain>
    </source>
</reference>
<feature type="domain" description="DNA methylase adenine-specific" evidence="8">
    <location>
        <begin position="158"/>
        <end position="436"/>
    </location>
</feature>
<gene>
    <name evidence="10" type="ORF">IC234_10635</name>
</gene>
<evidence type="ECO:0000256" key="6">
    <source>
        <dbReference type="ARBA" id="ARBA00022747"/>
    </source>
</evidence>
<accession>A0ABR8JVM9</accession>
<dbReference type="InterPro" id="IPR029063">
    <property type="entry name" value="SAM-dependent_MTases_sf"/>
</dbReference>
<evidence type="ECO:0000313" key="10">
    <source>
        <dbReference type="EMBL" id="MBD2722582.1"/>
    </source>
</evidence>
<dbReference type="PANTHER" id="PTHR42933:SF3">
    <property type="entry name" value="TYPE I RESTRICTION ENZYME MJAVIII METHYLASE SUBUNIT"/>
    <property type="match status" value="1"/>
</dbReference>
<dbReference type="Pfam" id="PF02384">
    <property type="entry name" value="N6_Mtase"/>
    <property type="match status" value="1"/>
</dbReference>
<name>A0ABR8JVM9_9BACT</name>
<protein>
    <recommendedName>
        <fullName evidence="2">site-specific DNA-methyltransferase (adenine-specific)</fullName>
        <ecNumber evidence="2">2.1.1.72</ecNumber>
    </recommendedName>
</protein>
<dbReference type="Gene3D" id="3.40.50.150">
    <property type="entry name" value="Vaccinia Virus protein VP39"/>
    <property type="match status" value="1"/>
</dbReference>
<organism evidence="10 11">
    <name type="scientific">Hymenobacter armeniacus</name>
    <dbReference type="NCBI Taxonomy" id="2771358"/>
    <lineage>
        <taxon>Bacteria</taxon>
        <taxon>Pseudomonadati</taxon>
        <taxon>Bacteroidota</taxon>
        <taxon>Cytophagia</taxon>
        <taxon>Cytophagales</taxon>
        <taxon>Hymenobacteraceae</taxon>
        <taxon>Hymenobacter</taxon>
    </lineage>
</organism>
<proteinExistence type="inferred from homology"/>
<dbReference type="GO" id="GO:0008168">
    <property type="term" value="F:methyltransferase activity"/>
    <property type="evidence" value="ECO:0007669"/>
    <property type="project" value="UniProtKB-KW"/>
</dbReference>
<evidence type="ECO:0000256" key="2">
    <source>
        <dbReference type="ARBA" id="ARBA00011900"/>
    </source>
</evidence>
<evidence type="ECO:0000259" key="8">
    <source>
        <dbReference type="Pfam" id="PF02384"/>
    </source>
</evidence>